<feature type="compositionally biased region" description="Low complexity" evidence="4">
    <location>
        <begin position="611"/>
        <end position="628"/>
    </location>
</feature>
<evidence type="ECO:0000259" key="5">
    <source>
        <dbReference type="SMART" id="SM00382"/>
    </source>
</evidence>
<gene>
    <name evidence="6" type="ORF">E1293_18595</name>
</gene>
<dbReference type="InterPro" id="IPR039448">
    <property type="entry name" value="Beta_helix"/>
</dbReference>
<dbReference type="SUPFAM" id="SSF52540">
    <property type="entry name" value="P-loop containing nucleoside triphosphate hydrolases"/>
    <property type="match status" value="1"/>
</dbReference>
<reference evidence="6 7" key="1">
    <citation type="submission" date="2019-03" db="EMBL/GenBank/DDBJ databases">
        <title>Draft genome sequences of novel Actinobacteria.</title>
        <authorList>
            <person name="Sahin N."/>
            <person name="Ay H."/>
            <person name="Saygin H."/>
        </authorList>
    </citation>
    <scope>NUCLEOTIDE SEQUENCE [LARGE SCALE GENOMIC DNA]</scope>
    <source>
        <strain evidence="6 7">DSM 45941</strain>
    </source>
</reference>
<dbReference type="FunFam" id="3.40.50.300:FF:000216">
    <property type="entry name" value="Type VII secretion ATPase EccA"/>
    <property type="match status" value="1"/>
</dbReference>
<dbReference type="Pfam" id="PF13229">
    <property type="entry name" value="Beta_helix"/>
    <property type="match status" value="3"/>
</dbReference>
<dbReference type="GO" id="GO:0016887">
    <property type="term" value="F:ATP hydrolysis activity"/>
    <property type="evidence" value="ECO:0007669"/>
    <property type="project" value="InterPro"/>
</dbReference>
<dbReference type="InterPro" id="IPR050773">
    <property type="entry name" value="CbxX/CfxQ_RuBisCO_ESX"/>
</dbReference>
<organism evidence="6 7">
    <name type="scientific">Actinomadura darangshiensis</name>
    <dbReference type="NCBI Taxonomy" id="705336"/>
    <lineage>
        <taxon>Bacteria</taxon>
        <taxon>Bacillati</taxon>
        <taxon>Actinomycetota</taxon>
        <taxon>Actinomycetes</taxon>
        <taxon>Streptosporangiales</taxon>
        <taxon>Thermomonosporaceae</taxon>
        <taxon>Actinomadura</taxon>
    </lineage>
</organism>
<evidence type="ECO:0000256" key="2">
    <source>
        <dbReference type="ARBA" id="ARBA00022741"/>
    </source>
</evidence>
<dbReference type="OrthoDB" id="9806903at2"/>
<sequence length="919" mass="95481">MKRTARERVAPGWGAHDTIASAVRAAAAGATVSVHPGEYRESVVLNRDVTLMAEKGPGTVRIVSPRGPAITVHGGAAAVRDITVAGTAPGEPALLLRGGTPDVRGCEVTGGRIEVTGDAVAALAACTVVGADRASVRLTGTSRTVLDDLAIRIAGGDGVVVDDAARAECTGARIDGAAGRGVHVAGTARARFTRCEVRGTRAAAVHAEGSAALVLSECRLHDADAHGVRLGGTAGRRGPAVPAAEPGDRPDGRRAGGRRPDAASAEEPRTSSRHGVLLRRCEIARTGAAGVLAEDEAAAVLSDCHVHDTSRAGIFATGSGELELDGVRAVDIDGSALAAAGDAVLRARGGTFARTTANGLYAAERAEVTLTGCEVQDTAYTAVHLAGGARATLSGCRIRETFEYGIRVCERAELAADGTRVRDARLAGVLVEGGDAVLRDCGIEHVRNGIALRTTHRPLVSGCEVGDVAEVGVEVGPGGGAVLEDVQVRRTGSTGIFLDAGSTARIDGCAVREVEGTGLFAGAGARPRVRDLTVERPGRNGVFVAEGAAGIFEDCRIRDAGYPAIYVEADAAPVLRRCTVEGGDHDLVVCDGAEPVVEDCGSEGVRDGVLPEGRAPAAGTGAAVAGARDGARAGADDGGEDDTRPPEERLAELRAELDRLVGLDRVKHDIVGLTKLMRMVKVRQEAGLPPPPLSRHLVFAGNPGTGKTTVARLYGGFLHALGLLRRGHLVETDRGDLVGEYVGHTAPKTQAVFRRALGGVLFIDEAYALVPHAQSGDFGQEAVSTLVKLMEDHRDDVVVIVAGYPAEMARFLASNAGLGSRFTRTLTFEDYGSGELVRIVQHHADRHRYECPAETVESLHRFFDELPRGGQFGNGRAARQVFQLMTERHARRIADDLAAAAPGDLTTLLPADLPDAEAL</sequence>
<comment type="similarity">
    <text evidence="1">Belongs to the CbxX/CfxQ family.</text>
</comment>
<dbReference type="InterPro" id="IPR000641">
    <property type="entry name" value="CbxX/CfxQ"/>
</dbReference>
<dbReference type="SMART" id="SM00382">
    <property type="entry name" value="AAA"/>
    <property type="match status" value="1"/>
</dbReference>
<dbReference type="Gene3D" id="2.160.20.10">
    <property type="entry name" value="Single-stranded right-handed beta-helix, Pectin lyase-like"/>
    <property type="match status" value="3"/>
</dbReference>
<protein>
    <submittedName>
        <fullName evidence="6">AAA family ATPase</fullName>
    </submittedName>
</protein>
<feature type="region of interest" description="Disordered" evidence="4">
    <location>
        <begin position="611"/>
        <end position="646"/>
    </location>
</feature>
<dbReference type="PANTHER" id="PTHR43392">
    <property type="entry name" value="AAA-TYPE ATPASE FAMILY PROTEIN / ANKYRIN REPEAT FAMILY PROTEIN"/>
    <property type="match status" value="1"/>
</dbReference>
<dbReference type="InterPro" id="IPR006626">
    <property type="entry name" value="PbH1"/>
</dbReference>
<dbReference type="Pfam" id="PF00004">
    <property type="entry name" value="AAA"/>
    <property type="match status" value="1"/>
</dbReference>
<name>A0A4R5BA57_9ACTN</name>
<dbReference type="AlphaFoldDB" id="A0A4R5BA57"/>
<feature type="compositionally biased region" description="Basic and acidic residues" evidence="4">
    <location>
        <begin position="246"/>
        <end position="270"/>
    </location>
</feature>
<dbReference type="Pfam" id="PF17866">
    <property type="entry name" value="AAA_lid_6"/>
    <property type="match status" value="1"/>
</dbReference>
<dbReference type="InterPro" id="IPR003593">
    <property type="entry name" value="AAA+_ATPase"/>
</dbReference>
<dbReference type="SMART" id="SM00710">
    <property type="entry name" value="PbH1"/>
    <property type="match status" value="14"/>
</dbReference>
<dbReference type="Gene3D" id="3.40.50.300">
    <property type="entry name" value="P-loop containing nucleotide triphosphate hydrolases"/>
    <property type="match status" value="1"/>
</dbReference>
<keyword evidence="3" id="KW-0067">ATP-binding</keyword>
<feature type="domain" description="AAA+ ATPase" evidence="5">
    <location>
        <begin position="693"/>
        <end position="832"/>
    </location>
</feature>
<evidence type="ECO:0000313" key="7">
    <source>
        <dbReference type="Proteomes" id="UP000295578"/>
    </source>
</evidence>
<dbReference type="PRINTS" id="PR00819">
    <property type="entry name" value="CBXCFQXSUPER"/>
</dbReference>
<evidence type="ECO:0000256" key="1">
    <source>
        <dbReference type="ARBA" id="ARBA00010378"/>
    </source>
</evidence>
<dbReference type="CDD" id="cd00009">
    <property type="entry name" value="AAA"/>
    <property type="match status" value="1"/>
</dbReference>
<dbReference type="InterPro" id="IPR003959">
    <property type="entry name" value="ATPase_AAA_core"/>
</dbReference>
<keyword evidence="2" id="KW-0547">Nucleotide-binding</keyword>
<dbReference type="Gene3D" id="1.10.8.60">
    <property type="match status" value="1"/>
</dbReference>
<dbReference type="InterPro" id="IPR011050">
    <property type="entry name" value="Pectin_lyase_fold/virulence"/>
</dbReference>
<comment type="caution">
    <text evidence="6">The sequence shown here is derived from an EMBL/GenBank/DDBJ whole genome shotgun (WGS) entry which is preliminary data.</text>
</comment>
<dbReference type="SUPFAM" id="SSF51126">
    <property type="entry name" value="Pectin lyase-like"/>
    <property type="match status" value="2"/>
</dbReference>
<dbReference type="InterPro" id="IPR012334">
    <property type="entry name" value="Pectin_lyas_fold"/>
</dbReference>
<accession>A0A4R5BA57</accession>
<evidence type="ECO:0000256" key="4">
    <source>
        <dbReference type="SAM" id="MobiDB-lite"/>
    </source>
</evidence>
<feature type="region of interest" description="Disordered" evidence="4">
    <location>
        <begin position="229"/>
        <end position="271"/>
    </location>
</feature>
<dbReference type="PANTHER" id="PTHR43392:SF2">
    <property type="entry name" value="AAA-TYPE ATPASE FAMILY PROTEIN _ ANKYRIN REPEAT FAMILY PROTEIN"/>
    <property type="match status" value="1"/>
</dbReference>
<evidence type="ECO:0000256" key="3">
    <source>
        <dbReference type="ARBA" id="ARBA00022840"/>
    </source>
</evidence>
<feature type="compositionally biased region" description="Basic and acidic residues" evidence="4">
    <location>
        <begin position="629"/>
        <end position="646"/>
    </location>
</feature>
<dbReference type="Proteomes" id="UP000295578">
    <property type="component" value="Unassembled WGS sequence"/>
</dbReference>
<dbReference type="InterPro" id="IPR027417">
    <property type="entry name" value="P-loop_NTPase"/>
</dbReference>
<dbReference type="EMBL" id="SMKY01000077">
    <property type="protein sequence ID" value="TDD81486.1"/>
    <property type="molecule type" value="Genomic_DNA"/>
</dbReference>
<dbReference type="GO" id="GO:0005524">
    <property type="term" value="F:ATP binding"/>
    <property type="evidence" value="ECO:0007669"/>
    <property type="project" value="UniProtKB-KW"/>
</dbReference>
<dbReference type="InterPro" id="IPR041627">
    <property type="entry name" value="AAA_lid_6"/>
</dbReference>
<keyword evidence="7" id="KW-1185">Reference proteome</keyword>
<evidence type="ECO:0000313" key="6">
    <source>
        <dbReference type="EMBL" id="TDD81486.1"/>
    </source>
</evidence>
<proteinExistence type="inferred from homology"/>